<evidence type="ECO:0000313" key="3">
    <source>
        <dbReference type="Proteomes" id="UP000699975"/>
    </source>
</evidence>
<evidence type="ECO:0008006" key="4">
    <source>
        <dbReference type="Google" id="ProtNLM"/>
    </source>
</evidence>
<keyword evidence="1" id="KW-1133">Transmembrane helix</keyword>
<keyword evidence="1" id="KW-0472">Membrane</keyword>
<feature type="transmembrane region" description="Helical" evidence="1">
    <location>
        <begin position="16"/>
        <end position="36"/>
    </location>
</feature>
<comment type="caution">
    <text evidence="2">The sequence shown here is derived from an EMBL/GenBank/DDBJ whole genome shotgun (WGS) entry which is preliminary data.</text>
</comment>
<keyword evidence="1" id="KW-0812">Transmembrane</keyword>
<evidence type="ECO:0000256" key="1">
    <source>
        <dbReference type="SAM" id="Phobius"/>
    </source>
</evidence>
<dbReference type="RefSeq" id="WP_218315465.1">
    <property type="nucleotide sequence ID" value="NZ_JAGSPB010000001.1"/>
</dbReference>
<gene>
    <name evidence="2" type="ORF">KCG45_01975</name>
</gene>
<evidence type="ECO:0000313" key="2">
    <source>
        <dbReference type="EMBL" id="MBV7264943.1"/>
    </source>
</evidence>
<sequence length="78" mass="8543">MSEIEERETLARKRYFILNTVRIGALAAVILGIAIARAVVDLPYALGVVLAVVGLLAFFFAPRTLARRWKSDAGDDNP</sequence>
<dbReference type="EMBL" id="JAGSPB010000001">
    <property type="protein sequence ID" value="MBV7264943.1"/>
    <property type="molecule type" value="Genomic_DNA"/>
</dbReference>
<feature type="transmembrane region" description="Helical" evidence="1">
    <location>
        <begin position="42"/>
        <end position="61"/>
    </location>
</feature>
<protein>
    <recommendedName>
        <fullName evidence="4">DUF202 domain-containing protein</fullName>
    </recommendedName>
</protein>
<accession>A0ABS6SIW7</accession>
<dbReference type="Proteomes" id="UP000699975">
    <property type="component" value="Unassembled WGS sequence"/>
</dbReference>
<organism evidence="2 3">
    <name type="scientific">Erythrobacter ani</name>
    <dbReference type="NCBI Taxonomy" id="2827235"/>
    <lineage>
        <taxon>Bacteria</taxon>
        <taxon>Pseudomonadati</taxon>
        <taxon>Pseudomonadota</taxon>
        <taxon>Alphaproteobacteria</taxon>
        <taxon>Sphingomonadales</taxon>
        <taxon>Erythrobacteraceae</taxon>
        <taxon>Erythrobacter/Porphyrobacter group</taxon>
        <taxon>Erythrobacter</taxon>
    </lineage>
</organism>
<proteinExistence type="predicted"/>
<name>A0ABS6SIW7_9SPHN</name>
<reference evidence="2 3" key="1">
    <citation type="submission" date="2021-04" db="EMBL/GenBank/DDBJ databases">
        <authorList>
            <person name="Pira H."/>
            <person name="Risdian C."/>
            <person name="Wink J."/>
        </authorList>
    </citation>
    <scope>NUCLEOTIDE SEQUENCE [LARGE SCALE GENOMIC DNA]</scope>
    <source>
        <strain evidence="2 3">WH131</strain>
    </source>
</reference>
<keyword evidence="3" id="KW-1185">Reference proteome</keyword>